<protein>
    <recommendedName>
        <fullName evidence="1">Heterokaryon incompatibility domain-containing protein</fullName>
    </recommendedName>
</protein>
<sequence>MGLTYRRLDPLRREIRLLEIQSARNLNDAVECRLVTICITDDLEYIALSSLYGDATDTDKILVNGRPVTITTHLAQALKHVRAVFYPTISQRFQRKPARRPHGAPRWLRQLFGISPGSRDGGGGDVLRPRALRVWVDLLCVNQRDEFEKSKQLVEMRHIYRSAELVVGWLGPKSEHTDVAMATLAEIEDAMPARWGDPGDREKHPEDYSPTHRWAQGITHIWSPGPDGEIPFMMPHWIGCNDFMTRQYFQRRWILEETAMARFPSFLIGDTIVPWKQVLRLNRMIEEFKYHPSDVFPAHLSAMIADLPLETAHKLLDEFAKREALEDAKILQETGRRPNSASTRSTDN</sequence>
<gene>
    <name evidence="2" type="ORF">AK830_g11663</name>
</gene>
<evidence type="ECO:0000313" key="3">
    <source>
        <dbReference type="Proteomes" id="UP000050424"/>
    </source>
</evidence>
<dbReference type="AlphaFoldDB" id="A0A0P7B2B0"/>
<comment type="caution">
    <text evidence="2">The sequence shown here is derived from an EMBL/GenBank/DDBJ whole genome shotgun (WGS) entry which is preliminary data.</text>
</comment>
<dbReference type="EMBL" id="LKCW01000289">
    <property type="protein sequence ID" value="KPM34909.1"/>
    <property type="molecule type" value="Genomic_DNA"/>
</dbReference>
<keyword evidence="3" id="KW-1185">Reference proteome</keyword>
<accession>A0A0P7B2B0</accession>
<dbReference type="Pfam" id="PF06985">
    <property type="entry name" value="HET"/>
    <property type="match status" value="1"/>
</dbReference>
<dbReference type="Proteomes" id="UP000050424">
    <property type="component" value="Unassembled WGS sequence"/>
</dbReference>
<reference evidence="2 3" key="1">
    <citation type="submission" date="2015-09" db="EMBL/GenBank/DDBJ databases">
        <title>Draft genome of a European isolate of the apple canker pathogen Neonectria ditissima.</title>
        <authorList>
            <person name="Gomez-Cortecero A."/>
            <person name="Harrison R.J."/>
            <person name="Armitage A.D."/>
        </authorList>
    </citation>
    <scope>NUCLEOTIDE SEQUENCE [LARGE SCALE GENOMIC DNA]</scope>
    <source>
        <strain evidence="2 3">R09/05</strain>
    </source>
</reference>
<proteinExistence type="predicted"/>
<evidence type="ECO:0000259" key="1">
    <source>
        <dbReference type="Pfam" id="PF06985"/>
    </source>
</evidence>
<dbReference type="OrthoDB" id="5386682at2759"/>
<dbReference type="InterPro" id="IPR010730">
    <property type="entry name" value="HET"/>
</dbReference>
<organism evidence="2 3">
    <name type="scientific">Neonectria ditissima</name>
    <dbReference type="NCBI Taxonomy" id="78410"/>
    <lineage>
        <taxon>Eukaryota</taxon>
        <taxon>Fungi</taxon>
        <taxon>Dikarya</taxon>
        <taxon>Ascomycota</taxon>
        <taxon>Pezizomycotina</taxon>
        <taxon>Sordariomycetes</taxon>
        <taxon>Hypocreomycetidae</taxon>
        <taxon>Hypocreales</taxon>
        <taxon>Nectriaceae</taxon>
        <taxon>Neonectria</taxon>
    </lineage>
</organism>
<dbReference type="PANTHER" id="PTHR24148:SF64">
    <property type="entry name" value="HETEROKARYON INCOMPATIBILITY DOMAIN-CONTAINING PROTEIN"/>
    <property type="match status" value="1"/>
</dbReference>
<dbReference type="InterPro" id="IPR052895">
    <property type="entry name" value="HetReg/Transcr_Mod"/>
</dbReference>
<feature type="domain" description="Heterokaryon incompatibility" evidence="1">
    <location>
        <begin position="133"/>
        <end position="257"/>
    </location>
</feature>
<dbReference type="PANTHER" id="PTHR24148">
    <property type="entry name" value="ANKYRIN REPEAT DOMAIN-CONTAINING PROTEIN 39 HOMOLOG-RELATED"/>
    <property type="match status" value="1"/>
</dbReference>
<name>A0A0P7B2B0_9HYPO</name>
<evidence type="ECO:0000313" key="2">
    <source>
        <dbReference type="EMBL" id="KPM34909.1"/>
    </source>
</evidence>